<sequence>MSGLVAGKVALVTGAASGIGRASAMAFAREGAMVTVADVDADGGAETVRLVEAAGGEAIFVRCDIADEDDVRSAVAVTVERFGRLDCAHNNAGLGHGQAKLAEIDRNRWDRTVAVNLTGTWLCLKYEIQHMLERGEGGAIVVTSSATSLLAFPLTAGYAATKAGINQLVRSAAKEYGRDGIRVNAVLPGPISTEMVARSFVENPSLQKHLEEDVPLGRLGTPEEVADTVVFLCSGNAGFISGSMLTIDGGQTPW</sequence>
<dbReference type="Gene3D" id="3.40.50.720">
    <property type="entry name" value="NAD(P)-binding Rossmann-like Domain"/>
    <property type="match status" value="1"/>
</dbReference>
<accession>A0A2I2KHW5</accession>
<dbReference type="Proteomes" id="UP000234331">
    <property type="component" value="Unassembled WGS sequence"/>
</dbReference>
<dbReference type="PRINTS" id="PR00080">
    <property type="entry name" value="SDRFAMILY"/>
</dbReference>
<dbReference type="FunFam" id="3.40.50.720:FF:000084">
    <property type="entry name" value="Short-chain dehydrogenase reductase"/>
    <property type="match status" value="1"/>
</dbReference>
<dbReference type="EMBL" id="FZMO01000001">
    <property type="protein sequence ID" value="SNQ45256.1"/>
    <property type="molecule type" value="Genomic_DNA"/>
</dbReference>
<dbReference type="SUPFAM" id="SSF51735">
    <property type="entry name" value="NAD(P)-binding Rossmann-fold domains"/>
    <property type="match status" value="1"/>
</dbReference>
<reference evidence="3 4" key="1">
    <citation type="submission" date="2017-06" db="EMBL/GenBank/DDBJ databases">
        <authorList>
            <person name="Kim H.J."/>
            <person name="Triplett B.A."/>
        </authorList>
    </citation>
    <scope>NUCLEOTIDE SEQUENCE [LARGE SCALE GENOMIC DNA]</scope>
    <source>
        <strain evidence="3">FRACA_ARgP5</strain>
    </source>
</reference>
<dbReference type="OrthoDB" id="517007at2"/>
<dbReference type="InterPro" id="IPR020904">
    <property type="entry name" value="Sc_DH/Rdtase_CS"/>
</dbReference>
<dbReference type="PRINTS" id="PR00081">
    <property type="entry name" value="GDHRDH"/>
</dbReference>
<dbReference type="AlphaFoldDB" id="A0A2I2KHW5"/>
<evidence type="ECO:0000313" key="3">
    <source>
        <dbReference type="EMBL" id="SNQ45256.1"/>
    </source>
</evidence>
<dbReference type="GO" id="GO:0016491">
    <property type="term" value="F:oxidoreductase activity"/>
    <property type="evidence" value="ECO:0007669"/>
    <property type="project" value="UniProtKB-KW"/>
</dbReference>
<keyword evidence="2 3" id="KW-0560">Oxidoreductase</keyword>
<dbReference type="InterPro" id="IPR036291">
    <property type="entry name" value="NAD(P)-bd_dom_sf"/>
</dbReference>
<dbReference type="PANTHER" id="PTHR24321:SF8">
    <property type="entry name" value="ESTRADIOL 17-BETA-DEHYDROGENASE 8-RELATED"/>
    <property type="match status" value="1"/>
</dbReference>
<dbReference type="NCBIfam" id="NF005559">
    <property type="entry name" value="PRK07231.1"/>
    <property type="match status" value="1"/>
</dbReference>
<evidence type="ECO:0000256" key="2">
    <source>
        <dbReference type="ARBA" id="ARBA00023002"/>
    </source>
</evidence>
<keyword evidence="4" id="KW-1185">Reference proteome</keyword>
<protein>
    <submittedName>
        <fullName evidence="3">2,5-dichloro-2,5-cyclohexadiene-1,4-diol dehydrogenase</fullName>
        <ecNumber evidence="3">1.1.1.-</ecNumber>
    </submittedName>
</protein>
<comment type="similarity">
    <text evidence="1">Belongs to the short-chain dehydrogenases/reductases (SDR) family.</text>
</comment>
<dbReference type="InterPro" id="IPR002347">
    <property type="entry name" value="SDR_fam"/>
</dbReference>
<gene>
    <name evidence="3" type="primary">linC</name>
    <name evidence="3" type="ORF">FRACA_10015</name>
</gene>
<evidence type="ECO:0000256" key="1">
    <source>
        <dbReference type="ARBA" id="ARBA00006484"/>
    </source>
</evidence>
<dbReference type="Pfam" id="PF13561">
    <property type="entry name" value="adh_short_C2"/>
    <property type="match status" value="1"/>
</dbReference>
<evidence type="ECO:0000313" key="4">
    <source>
        <dbReference type="Proteomes" id="UP000234331"/>
    </source>
</evidence>
<proteinExistence type="inferred from homology"/>
<dbReference type="CDD" id="cd05233">
    <property type="entry name" value="SDR_c"/>
    <property type="match status" value="1"/>
</dbReference>
<dbReference type="PANTHER" id="PTHR24321">
    <property type="entry name" value="DEHYDROGENASES, SHORT CHAIN"/>
    <property type="match status" value="1"/>
</dbReference>
<dbReference type="EC" id="1.1.1.-" evidence="3"/>
<dbReference type="PROSITE" id="PS00061">
    <property type="entry name" value="ADH_SHORT"/>
    <property type="match status" value="1"/>
</dbReference>
<organism evidence="3 4">
    <name type="scientific">Frankia canadensis</name>
    <dbReference type="NCBI Taxonomy" id="1836972"/>
    <lineage>
        <taxon>Bacteria</taxon>
        <taxon>Bacillati</taxon>
        <taxon>Actinomycetota</taxon>
        <taxon>Actinomycetes</taxon>
        <taxon>Frankiales</taxon>
        <taxon>Frankiaceae</taxon>
        <taxon>Frankia</taxon>
    </lineage>
</organism>
<name>A0A2I2KHW5_9ACTN</name>